<dbReference type="Proteomes" id="UP000005307">
    <property type="component" value="Chromosome"/>
</dbReference>
<dbReference type="RefSeq" id="WP_015499192.1">
    <property type="nucleotide sequence ID" value="NC_020911.1"/>
</dbReference>
<evidence type="ECO:0000313" key="2">
    <source>
        <dbReference type="Proteomes" id="UP000005307"/>
    </source>
</evidence>
<protein>
    <submittedName>
        <fullName evidence="1">Uncharacterized protein</fullName>
    </submittedName>
</protein>
<gene>
    <name evidence="1" type="ORF">OAN307_c14820</name>
</gene>
<dbReference type="AlphaFoldDB" id="M9R4L5"/>
<dbReference type="STRING" id="391626.OAN307_c14820"/>
<proteinExistence type="predicted"/>
<sequence length="148" mass="16754">MILIFALITVTNPAWAECAGSERTFMSCSFANGKAVEDCTTDDVVRYRFGRPEQTPELALSLRFGQRAKAVPWPGIGRTIWEAVRLTNNDVIYEIYGGFDKFEALKDDPMINFEDDIHPQFGGIYIEDRQGNVLAHLQCIPRTVDYTN</sequence>
<organism evidence="1 2">
    <name type="scientific">Octadecabacter antarcticus 307</name>
    <dbReference type="NCBI Taxonomy" id="391626"/>
    <lineage>
        <taxon>Bacteria</taxon>
        <taxon>Pseudomonadati</taxon>
        <taxon>Pseudomonadota</taxon>
        <taxon>Alphaproteobacteria</taxon>
        <taxon>Rhodobacterales</taxon>
        <taxon>Roseobacteraceae</taxon>
        <taxon>Octadecabacter</taxon>
    </lineage>
</organism>
<dbReference type="HOGENOM" id="CLU_1685302_0_0_5"/>
<evidence type="ECO:0000313" key="1">
    <source>
        <dbReference type="EMBL" id="AGI67157.1"/>
    </source>
</evidence>
<reference evidence="1 2" key="1">
    <citation type="journal article" date="2013" name="PLoS ONE">
        <title>Poles Apart: Arctic and Antarctic Octadecabacter strains Share High Genome Plasticity and a New Type of Xanthorhodopsin.</title>
        <authorList>
            <person name="Vollmers J."/>
            <person name="Voget S."/>
            <person name="Dietrich S."/>
            <person name="Gollnow K."/>
            <person name="Smits M."/>
            <person name="Meyer K."/>
            <person name="Brinkhoff T."/>
            <person name="Simon M."/>
            <person name="Daniel R."/>
        </authorList>
    </citation>
    <scope>NUCLEOTIDE SEQUENCE [LARGE SCALE GENOMIC DNA]</scope>
    <source>
        <strain evidence="1 2">307</strain>
    </source>
</reference>
<dbReference type="KEGG" id="oat:OAN307_c14820"/>
<dbReference type="OrthoDB" id="7426224at2"/>
<keyword evidence="2" id="KW-1185">Reference proteome</keyword>
<accession>M9R4L5</accession>
<dbReference type="eggNOG" id="ENOG5032V91">
    <property type="taxonomic scope" value="Bacteria"/>
</dbReference>
<name>M9R4L5_9RHOB</name>
<dbReference type="EMBL" id="CP003740">
    <property type="protein sequence ID" value="AGI67157.1"/>
    <property type="molecule type" value="Genomic_DNA"/>
</dbReference>